<evidence type="ECO:0000313" key="6">
    <source>
        <dbReference type="Proteomes" id="UP000231632"/>
    </source>
</evidence>
<evidence type="ECO:0000256" key="3">
    <source>
        <dbReference type="ARBA" id="ARBA00022679"/>
    </source>
</evidence>
<dbReference type="GO" id="GO:0030170">
    <property type="term" value="F:pyridoxal phosphate binding"/>
    <property type="evidence" value="ECO:0007669"/>
    <property type="project" value="InterPro"/>
</dbReference>
<keyword evidence="2 5" id="KW-0032">Aminotransferase</keyword>
<evidence type="ECO:0000259" key="4">
    <source>
        <dbReference type="Pfam" id="PF00155"/>
    </source>
</evidence>
<dbReference type="Gene3D" id="3.40.640.10">
    <property type="entry name" value="Type I PLP-dependent aspartate aminotransferase-like (Major domain)"/>
    <property type="match status" value="1"/>
</dbReference>
<dbReference type="InterPro" id="IPR015424">
    <property type="entry name" value="PyrdxlP-dep_Trfase"/>
</dbReference>
<dbReference type="EMBL" id="BDFD01000003">
    <property type="protein sequence ID" value="GAV19644.1"/>
    <property type="molecule type" value="Genomic_DNA"/>
</dbReference>
<dbReference type="CDD" id="cd00609">
    <property type="entry name" value="AAT_like"/>
    <property type="match status" value="1"/>
</dbReference>
<dbReference type="Pfam" id="PF00155">
    <property type="entry name" value="Aminotran_1_2"/>
    <property type="match status" value="1"/>
</dbReference>
<dbReference type="STRING" id="1921010.MMIC_P0593"/>
<dbReference type="SUPFAM" id="SSF53383">
    <property type="entry name" value="PLP-dependent transferases"/>
    <property type="match status" value="1"/>
</dbReference>
<dbReference type="PANTHER" id="PTHR42832:SF3">
    <property type="entry name" value="L-GLUTAMINE--4-(METHYLSULFANYL)-2-OXOBUTANOATE AMINOTRANSFERASE"/>
    <property type="match status" value="1"/>
</dbReference>
<name>A0A1L8CL52_9PROT</name>
<dbReference type="AlphaFoldDB" id="A0A1L8CL52"/>
<dbReference type="Proteomes" id="UP000231632">
    <property type="component" value="Unassembled WGS sequence"/>
</dbReference>
<dbReference type="Gene3D" id="3.90.1150.10">
    <property type="entry name" value="Aspartate Aminotransferase, domain 1"/>
    <property type="match status" value="1"/>
</dbReference>
<evidence type="ECO:0000256" key="1">
    <source>
        <dbReference type="ARBA" id="ARBA00001933"/>
    </source>
</evidence>
<reference evidence="5 6" key="1">
    <citation type="journal article" date="2017" name="Arch. Microbiol.">
        <title>Mariprofundus micogutta sp. nov., a novel iron-oxidizing zetaproteobacterium isolated from a deep-sea hydrothermal field at the Bayonnaise knoll of the Izu-Ogasawara arc, and a description of Mariprofundales ord. nov. and Zetaproteobacteria classis nov.</title>
        <authorList>
            <person name="Makita H."/>
            <person name="Tanaka E."/>
            <person name="Mitsunobu S."/>
            <person name="Miyazaki M."/>
            <person name="Nunoura T."/>
            <person name="Uematsu K."/>
            <person name="Takaki Y."/>
            <person name="Nishi S."/>
            <person name="Shimamura S."/>
            <person name="Takai K."/>
        </authorList>
    </citation>
    <scope>NUCLEOTIDE SEQUENCE [LARGE SCALE GENOMIC DNA]</scope>
    <source>
        <strain evidence="5 6">ET2</strain>
    </source>
</reference>
<dbReference type="EC" id="2.6.1.17" evidence="5"/>
<protein>
    <submittedName>
        <fullName evidence="5">N-succinyldiaminopimelate aminotransferase</fullName>
        <ecNumber evidence="5">2.6.1.17</ecNumber>
    </submittedName>
</protein>
<sequence>MVHGARLLLPVALIYPNKVNNKSQQPRLDRLGAYPFERLKALFAGSHGNTELDHIDAGAGEPRLPLPAFVAPTLQQQLAGFSKYPSTIGGMELRTAIAAWLVRRYGLSDVNPSTQVLSANGTREALFAIAHALVNPDAEKLSGRKAYVMMPNPMYQIYLGAAYTAGAEPYLLACNHQTGFAPDLSNVPDEVWADTALVYVCSPSNPTGWIADEAYYAELLALADKHDFYVVSDECYSEIYWADKPAGLMQVAENLGREGFSRCLVMNSLSKRSALPGMRSGLIAGDAELIKRFSKLRSYTGPATPLPLQHVAAAAWSDEPHVQAHLEVYRQSLEAFFDVYGGDIPAGSFFVWLPVSNDEAFSLAAYQQQNVTILPGSYLGAEDAQGINPGSGYVRAALVDGPDAAAELARRLKQVRV</sequence>
<organism evidence="5 6">
    <name type="scientific">Mariprofundus micogutta</name>
    <dbReference type="NCBI Taxonomy" id="1921010"/>
    <lineage>
        <taxon>Bacteria</taxon>
        <taxon>Pseudomonadati</taxon>
        <taxon>Pseudomonadota</taxon>
        <taxon>Candidatius Mariprofundia</taxon>
        <taxon>Mariprofundales</taxon>
        <taxon>Mariprofundaceae</taxon>
        <taxon>Mariprofundus</taxon>
    </lineage>
</organism>
<dbReference type="InterPro" id="IPR004839">
    <property type="entry name" value="Aminotransferase_I/II_large"/>
</dbReference>
<accession>A0A1L8CL52</accession>
<comment type="cofactor">
    <cofactor evidence="1">
        <name>pyridoxal 5'-phosphate</name>
        <dbReference type="ChEBI" id="CHEBI:597326"/>
    </cofactor>
</comment>
<evidence type="ECO:0000256" key="2">
    <source>
        <dbReference type="ARBA" id="ARBA00022576"/>
    </source>
</evidence>
<dbReference type="InterPro" id="IPR015422">
    <property type="entry name" value="PyrdxlP-dep_Trfase_small"/>
</dbReference>
<feature type="domain" description="Aminotransferase class I/classII large" evidence="4">
    <location>
        <begin position="58"/>
        <end position="385"/>
    </location>
</feature>
<dbReference type="PANTHER" id="PTHR42832">
    <property type="entry name" value="AMINO ACID AMINOTRANSFERASE"/>
    <property type="match status" value="1"/>
</dbReference>
<gene>
    <name evidence="5" type="ORF">MMIC_P0593</name>
</gene>
<keyword evidence="6" id="KW-1185">Reference proteome</keyword>
<dbReference type="GO" id="GO:0009016">
    <property type="term" value="F:succinyldiaminopimelate transaminase activity"/>
    <property type="evidence" value="ECO:0007669"/>
    <property type="project" value="UniProtKB-EC"/>
</dbReference>
<dbReference type="InterPro" id="IPR050881">
    <property type="entry name" value="LL-DAP_aminotransferase"/>
</dbReference>
<dbReference type="InterPro" id="IPR015421">
    <property type="entry name" value="PyrdxlP-dep_Trfase_major"/>
</dbReference>
<evidence type="ECO:0000313" key="5">
    <source>
        <dbReference type="EMBL" id="GAV19644.1"/>
    </source>
</evidence>
<keyword evidence="3 5" id="KW-0808">Transferase</keyword>
<comment type="caution">
    <text evidence="5">The sequence shown here is derived from an EMBL/GenBank/DDBJ whole genome shotgun (WGS) entry which is preliminary data.</text>
</comment>
<proteinExistence type="predicted"/>